<sequence length="253" mass="28366">MKRPFGRTSVTREPQPSLPKCSDWEGISTKDCTSPSSISKAKKRSFGTHSNSTRISSSRSNLGYFLRSKSSGHNSISVSKMEKCKETKRFRHHGCAHIELLDRLWKDSAKGKKRLSSKARAAWGVFYASFQMGPNSVPPTTSMDTGSRKRRSAGSGAVSHRLTGKAPVIDVKMTNGQMFEYWAEKQRRCQSSFTADVDVPLGDFVAALEAVEPKLSQEQFNRAYIQLGTNKYLRRSFLALPADRRRDFAWGCK</sequence>
<reference evidence="2 3" key="1">
    <citation type="journal article" date="2019" name="Plant Biotechnol. J.">
        <title>The red bayberry genome and genetic basis of sex determination.</title>
        <authorList>
            <person name="Jia H.M."/>
            <person name="Jia H.J."/>
            <person name="Cai Q.L."/>
            <person name="Wang Y."/>
            <person name="Zhao H.B."/>
            <person name="Yang W.F."/>
            <person name="Wang G.Y."/>
            <person name="Li Y.H."/>
            <person name="Zhan D.L."/>
            <person name="Shen Y.T."/>
            <person name="Niu Q.F."/>
            <person name="Chang L."/>
            <person name="Qiu J."/>
            <person name="Zhao L."/>
            <person name="Xie H.B."/>
            <person name="Fu W.Y."/>
            <person name="Jin J."/>
            <person name="Li X.W."/>
            <person name="Jiao Y."/>
            <person name="Zhou C.C."/>
            <person name="Tu T."/>
            <person name="Chai C.Y."/>
            <person name="Gao J.L."/>
            <person name="Fan L.J."/>
            <person name="van de Weg E."/>
            <person name="Wang J.Y."/>
            <person name="Gao Z.S."/>
        </authorList>
    </citation>
    <scope>NUCLEOTIDE SEQUENCE [LARGE SCALE GENOMIC DNA]</scope>
    <source>
        <tissue evidence="2">Leaves</tissue>
    </source>
</reference>
<evidence type="ECO:0000256" key="1">
    <source>
        <dbReference type="SAM" id="MobiDB-lite"/>
    </source>
</evidence>
<protein>
    <submittedName>
        <fullName evidence="2">Uncharacterized protein</fullName>
    </submittedName>
</protein>
<dbReference type="AlphaFoldDB" id="A0A6A1W661"/>
<keyword evidence="3" id="KW-1185">Reference proteome</keyword>
<feature type="compositionally biased region" description="Polar residues" evidence="1">
    <location>
        <begin position="30"/>
        <end position="39"/>
    </location>
</feature>
<name>A0A6A1W661_9ROSI</name>
<evidence type="ECO:0000313" key="2">
    <source>
        <dbReference type="EMBL" id="KAB1219198.1"/>
    </source>
</evidence>
<accession>A0A6A1W661</accession>
<feature type="region of interest" description="Disordered" evidence="1">
    <location>
        <begin position="137"/>
        <end position="159"/>
    </location>
</feature>
<evidence type="ECO:0000313" key="3">
    <source>
        <dbReference type="Proteomes" id="UP000516437"/>
    </source>
</evidence>
<dbReference type="Proteomes" id="UP000516437">
    <property type="component" value="Chromosome 3"/>
</dbReference>
<gene>
    <name evidence="2" type="ORF">CJ030_MR3G028963</name>
</gene>
<comment type="caution">
    <text evidence="2">The sequence shown here is derived from an EMBL/GenBank/DDBJ whole genome shotgun (WGS) entry which is preliminary data.</text>
</comment>
<proteinExistence type="predicted"/>
<dbReference type="EMBL" id="RXIC02000021">
    <property type="protein sequence ID" value="KAB1219198.1"/>
    <property type="molecule type" value="Genomic_DNA"/>
</dbReference>
<organism evidence="2 3">
    <name type="scientific">Morella rubra</name>
    <name type="common">Chinese bayberry</name>
    <dbReference type="NCBI Taxonomy" id="262757"/>
    <lineage>
        <taxon>Eukaryota</taxon>
        <taxon>Viridiplantae</taxon>
        <taxon>Streptophyta</taxon>
        <taxon>Embryophyta</taxon>
        <taxon>Tracheophyta</taxon>
        <taxon>Spermatophyta</taxon>
        <taxon>Magnoliopsida</taxon>
        <taxon>eudicotyledons</taxon>
        <taxon>Gunneridae</taxon>
        <taxon>Pentapetalae</taxon>
        <taxon>rosids</taxon>
        <taxon>fabids</taxon>
        <taxon>Fagales</taxon>
        <taxon>Myricaceae</taxon>
        <taxon>Morella</taxon>
    </lineage>
</organism>
<feature type="region of interest" description="Disordered" evidence="1">
    <location>
        <begin position="1"/>
        <end position="57"/>
    </location>
</feature>